<reference evidence="2 3" key="1">
    <citation type="submission" date="2021-04" db="EMBL/GenBank/DDBJ databases">
        <authorList>
            <person name="Bliznina A."/>
        </authorList>
    </citation>
    <scope>NUCLEOTIDE SEQUENCE [LARGE SCALE GENOMIC DNA]</scope>
</reference>
<feature type="region of interest" description="Disordered" evidence="1">
    <location>
        <begin position="34"/>
        <end position="111"/>
    </location>
</feature>
<gene>
    <name evidence="2" type="ORF">OKIOD_LOCUS16473</name>
</gene>
<proteinExistence type="predicted"/>
<evidence type="ECO:0000313" key="3">
    <source>
        <dbReference type="Proteomes" id="UP001158576"/>
    </source>
</evidence>
<sequence>MDGICQEFIRAQERGDTYVYADIEYVDEVVNAEAAEETDGEGSEEIIVETAEECTDESDDDSDDESSEDDGNETEDESDEQRSEDDGDKTEDESEDVDIRIPEASEYDFLC</sequence>
<dbReference type="Proteomes" id="UP001158576">
    <property type="component" value="Chromosome 2"/>
</dbReference>
<evidence type="ECO:0000256" key="1">
    <source>
        <dbReference type="SAM" id="MobiDB-lite"/>
    </source>
</evidence>
<name>A0ABN7T717_OIKDI</name>
<dbReference type="EMBL" id="OU015567">
    <property type="protein sequence ID" value="CAG5113618.1"/>
    <property type="molecule type" value="Genomic_DNA"/>
</dbReference>
<feature type="compositionally biased region" description="Acidic residues" evidence="1">
    <location>
        <begin position="34"/>
        <end position="96"/>
    </location>
</feature>
<keyword evidence="3" id="KW-1185">Reference proteome</keyword>
<accession>A0ABN7T717</accession>
<organism evidence="2 3">
    <name type="scientific">Oikopleura dioica</name>
    <name type="common">Tunicate</name>
    <dbReference type="NCBI Taxonomy" id="34765"/>
    <lineage>
        <taxon>Eukaryota</taxon>
        <taxon>Metazoa</taxon>
        <taxon>Chordata</taxon>
        <taxon>Tunicata</taxon>
        <taxon>Appendicularia</taxon>
        <taxon>Copelata</taxon>
        <taxon>Oikopleuridae</taxon>
        <taxon>Oikopleura</taxon>
    </lineage>
</organism>
<evidence type="ECO:0000313" key="2">
    <source>
        <dbReference type="EMBL" id="CAG5113618.1"/>
    </source>
</evidence>
<protein>
    <submittedName>
        <fullName evidence="2">Oidioi.mRNA.OKI2018_I69.chr2.g7708.t1.cds</fullName>
    </submittedName>
</protein>